<name>A0AAV4QYY8_9ARAC</name>
<sequence length="400" mass="46176">MSLGLKSSKLLCDRWFYYVLKIFGITYQKTFLQKAGFVTCTRNFFSIPAVLLYLSFAYSASCFGVRFKALLSEHFVNYLISLFFPIILWHQFQANRPKFLNFMMHLEYAVCNFKSCSYEKDYLFDTIMFGTVIYPVLFPIAFLFVSIHEGSHEDIVFWLLGCPLDNCPILRILLMFLGVSVYFSLKFLMLTFLSILYIGFSKKLSNAIQKQTEILEIDFFSPSFYCHVKTYHLIVKSCLLFNDAIKLSVFLMFCLFFAVTYSSLGLVLGLTKFTLTHEVECTLILIYSVILMTCLISSLSAVPDAMSRASLIFQNIYNKEIIRDEFLELEPPGFQRLMTIKALSKLKPVYITAWDIMKVDRSLLLSTFGCILTFGILIIQLQTQLRNEIETGISCTVEPR</sequence>
<feature type="transmembrane region" description="Helical" evidence="1">
    <location>
        <begin position="282"/>
        <end position="302"/>
    </location>
</feature>
<keyword evidence="1" id="KW-0812">Transmembrane</keyword>
<dbReference type="AlphaFoldDB" id="A0AAV4QYY8"/>
<keyword evidence="1" id="KW-1133">Transmembrane helix</keyword>
<feature type="transmembrane region" description="Helical" evidence="1">
    <location>
        <begin position="44"/>
        <end position="69"/>
    </location>
</feature>
<reference evidence="2 3" key="1">
    <citation type="submission" date="2021-06" db="EMBL/GenBank/DDBJ databases">
        <title>Caerostris darwini draft genome.</title>
        <authorList>
            <person name="Kono N."/>
            <person name="Arakawa K."/>
        </authorList>
    </citation>
    <scope>NUCLEOTIDE SEQUENCE [LARGE SCALE GENOMIC DNA]</scope>
</reference>
<gene>
    <name evidence="2" type="primary">AVEN_162839_1</name>
    <name evidence="2" type="ORF">CDAR_12631</name>
</gene>
<protein>
    <recommendedName>
        <fullName evidence="4">Gustatory receptor</fullName>
    </recommendedName>
</protein>
<feature type="transmembrane region" description="Helical" evidence="1">
    <location>
        <begin position="75"/>
        <end position="92"/>
    </location>
</feature>
<keyword evidence="1" id="KW-0472">Membrane</keyword>
<evidence type="ECO:0000313" key="2">
    <source>
        <dbReference type="EMBL" id="GIY14700.1"/>
    </source>
</evidence>
<keyword evidence="3" id="KW-1185">Reference proteome</keyword>
<dbReference type="EMBL" id="BPLQ01005401">
    <property type="protein sequence ID" value="GIY14700.1"/>
    <property type="molecule type" value="Genomic_DNA"/>
</dbReference>
<feature type="transmembrane region" description="Helical" evidence="1">
    <location>
        <begin position="363"/>
        <end position="381"/>
    </location>
</feature>
<accession>A0AAV4QYY8</accession>
<evidence type="ECO:0008006" key="4">
    <source>
        <dbReference type="Google" id="ProtNLM"/>
    </source>
</evidence>
<feature type="transmembrane region" description="Helical" evidence="1">
    <location>
        <begin position="168"/>
        <end position="200"/>
    </location>
</feature>
<evidence type="ECO:0000256" key="1">
    <source>
        <dbReference type="SAM" id="Phobius"/>
    </source>
</evidence>
<dbReference type="Proteomes" id="UP001054837">
    <property type="component" value="Unassembled WGS sequence"/>
</dbReference>
<feature type="transmembrane region" description="Helical" evidence="1">
    <location>
        <begin position="122"/>
        <end position="148"/>
    </location>
</feature>
<feature type="transmembrane region" description="Helical" evidence="1">
    <location>
        <begin position="249"/>
        <end position="270"/>
    </location>
</feature>
<evidence type="ECO:0000313" key="3">
    <source>
        <dbReference type="Proteomes" id="UP001054837"/>
    </source>
</evidence>
<organism evidence="2 3">
    <name type="scientific">Caerostris darwini</name>
    <dbReference type="NCBI Taxonomy" id="1538125"/>
    <lineage>
        <taxon>Eukaryota</taxon>
        <taxon>Metazoa</taxon>
        <taxon>Ecdysozoa</taxon>
        <taxon>Arthropoda</taxon>
        <taxon>Chelicerata</taxon>
        <taxon>Arachnida</taxon>
        <taxon>Araneae</taxon>
        <taxon>Araneomorphae</taxon>
        <taxon>Entelegynae</taxon>
        <taxon>Araneoidea</taxon>
        <taxon>Araneidae</taxon>
        <taxon>Caerostris</taxon>
    </lineage>
</organism>
<comment type="caution">
    <text evidence="2">The sequence shown here is derived from an EMBL/GenBank/DDBJ whole genome shotgun (WGS) entry which is preliminary data.</text>
</comment>
<proteinExistence type="predicted"/>